<dbReference type="Gene3D" id="2.40.50.230">
    <property type="entry name" value="Gp5 N-terminal domain"/>
    <property type="match status" value="1"/>
</dbReference>
<name>A0A3B1AW41_9ZZZZ</name>
<feature type="compositionally biased region" description="Basic and acidic residues" evidence="1">
    <location>
        <begin position="194"/>
        <end position="219"/>
    </location>
</feature>
<dbReference type="SUPFAM" id="SSF69255">
    <property type="entry name" value="gp5 N-terminal domain-like"/>
    <property type="match status" value="1"/>
</dbReference>
<evidence type="ECO:0000313" key="2">
    <source>
        <dbReference type="EMBL" id="VAW98204.1"/>
    </source>
</evidence>
<dbReference type="EMBL" id="UOFR01000058">
    <property type="protein sequence ID" value="VAW98204.1"/>
    <property type="molecule type" value="Genomic_DNA"/>
</dbReference>
<gene>
    <name evidence="2" type="ORF">MNBD_GAMMA21-1367</name>
</gene>
<feature type="region of interest" description="Disordered" evidence="1">
    <location>
        <begin position="194"/>
        <end position="221"/>
    </location>
</feature>
<reference evidence="2" key="1">
    <citation type="submission" date="2018-06" db="EMBL/GenBank/DDBJ databases">
        <authorList>
            <person name="Zhirakovskaya E."/>
        </authorList>
    </citation>
    <scope>NUCLEOTIDE SEQUENCE</scope>
</reference>
<evidence type="ECO:0008006" key="3">
    <source>
        <dbReference type="Google" id="ProtNLM"/>
    </source>
</evidence>
<accession>A0A3B1AW41</accession>
<organism evidence="2">
    <name type="scientific">hydrothermal vent metagenome</name>
    <dbReference type="NCBI Taxonomy" id="652676"/>
    <lineage>
        <taxon>unclassified sequences</taxon>
        <taxon>metagenomes</taxon>
        <taxon>ecological metagenomes</taxon>
    </lineage>
</organism>
<sequence>MTMTARIESDGPYARLDEQGKYQLRTLFDLSSSQHTQATTPMRRISPYGGLPNESNVGFHTPLHDGDEVLISCLNGDPDRPMIVGTVPNPERVSPVTSANPSVNRLRTLSDNELTFDDTKQKEAITLRTYEGYNILHMDAAAVGHKVRLATEHGAMVTFAKKTIHRQSDDTMTERVGNDRLVKVKNMHRTETQTKEIHHQAKTDHEHAAHKNMRTESGKNTELQTGRHMVIDVEDNVNITIKGSGGLFATVKNNDVFIQSANKIDIKGQGGGDITFEQSGGGFKIDAGGVVSFYGKKVFFGGSGGVQLNGKVNYSVPGPNPPGPVSTAAPIGFAGINALIDPADPEIIHLVWSEKRFTPGETVQQMFTVKKAKPGETATITIYECDADDSKQQIDQQMVVLDSGEGHYVFDWVRSAKDAEADLEKDEQVDDDGPLIYRFVVELNGVTSDDSPPLLMPTTYEIQLSANLGEVSSLYSREPYLIKKEGGVIRAAETDATGTILLRCADPTANYSVCVLGQEYMLDMTDFSDPADAQGQQERLGLLGYDGLIETDISDKHAQILAANLYRSEQDLPTEKYSLDPNISSSIDKKIK</sequence>
<protein>
    <recommendedName>
        <fullName evidence="3">VgrG protein</fullName>
    </recommendedName>
</protein>
<evidence type="ECO:0000256" key="1">
    <source>
        <dbReference type="SAM" id="MobiDB-lite"/>
    </source>
</evidence>
<dbReference type="SUPFAM" id="SSF69349">
    <property type="entry name" value="Phage fibre proteins"/>
    <property type="match status" value="1"/>
</dbReference>
<dbReference type="InterPro" id="IPR037026">
    <property type="entry name" value="Vgr_OB-fold_dom_sf"/>
</dbReference>
<dbReference type="AlphaFoldDB" id="A0A3B1AW41"/>
<proteinExistence type="predicted"/>